<feature type="domain" description="Phosphoribosyltransferase" evidence="11">
    <location>
        <begin position="81"/>
        <end position="184"/>
    </location>
</feature>
<dbReference type="InterPro" id="IPR029057">
    <property type="entry name" value="PRTase-like"/>
</dbReference>
<dbReference type="Proteomes" id="UP001642502">
    <property type="component" value="Unassembled WGS sequence"/>
</dbReference>
<dbReference type="NCBIfam" id="TIGR00336">
    <property type="entry name" value="pyrE"/>
    <property type="match status" value="1"/>
</dbReference>
<evidence type="ECO:0000256" key="8">
    <source>
        <dbReference type="ARBA" id="ARBA00022679"/>
    </source>
</evidence>
<name>A0ABP0DGU3_9PEZI</name>
<protein>
    <recommendedName>
        <fullName evidence="6">Orotate phosphoribosyltransferase</fullName>
        <ecNumber evidence="5">2.4.2.10</ecNumber>
    </recommendedName>
</protein>
<keyword evidence="13" id="KW-1185">Reference proteome</keyword>
<comment type="subunit">
    <text evidence="4">Homodimer.</text>
</comment>
<comment type="catalytic activity">
    <reaction evidence="10">
        <text>orotidine 5'-phosphate + diphosphate = orotate + 5-phospho-alpha-D-ribose 1-diphosphate</text>
        <dbReference type="Rhea" id="RHEA:10380"/>
        <dbReference type="ChEBI" id="CHEBI:30839"/>
        <dbReference type="ChEBI" id="CHEBI:33019"/>
        <dbReference type="ChEBI" id="CHEBI:57538"/>
        <dbReference type="ChEBI" id="CHEBI:58017"/>
        <dbReference type="EC" id="2.4.2.10"/>
    </reaction>
</comment>
<comment type="similarity">
    <text evidence="3">Belongs to the purine/pyrimidine phosphoribosyltransferase family. PyrE subfamily.</text>
</comment>
<evidence type="ECO:0000256" key="3">
    <source>
        <dbReference type="ARBA" id="ARBA00006340"/>
    </source>
</evidence>
<dbReference type="HAMAP" id="MF_01208">
    <property type="entry name" value="PyrE"/>
    <property type="match status" value="1"/>
</dbReference>
<keyword evidence="7 12" id="KW-0328">Glycosyltransferase</keyword>
<dbReference type="Pfam" id="PF00156">
    <property type="entry name" value="Pribosyltran"/>
    <property type="match status" value="1"/>
</dbReference>
<keyword evidence="8 12" id="KW-0808">Transferase</keyword>
<evidence type="ECO:0000256" key="10">
    <source>
        <dbReference type="ARBA" id="ARBA00049126"/>
    </source>
</evidence>
<comment type="caution">
    <text evidence="12">The sequence shown here is derived from an EMBL/GenBank/DDBJ whole genome shotgun (WGS) entry which is preliminary data.</text>
</comment>
<evidence type="ECO:0000256" key="9">
    <source>
        <dbReference type="ARBA" id="ARBA00022975"/>
    </source>
</evidence>
<accession>A0ABP0DGU3</accession>
<sequence length="241" mass="25447">MSSTADYKTEFMRAAIHGGPLSFGSFTLKSGRQSPYFFNAGQFYRADLLEAISTAFGHTIAEADKAGVFLTEGADKDTSSAASFDVVFGPAYKGVPLATAAVSALARLDKARYGGIGYAFDRKEAKDHGEGGNFVGAPLAGKRVVIVDDVISAGTAKREAVAKIRAAGGIVVAIVVALDRMETLPDAPTKESALGALRREFGLPILAILNLDNIIEGMKPFATADDLARTEAYRAQYKAED</sequence>
<evidence type="ECO:0000313" key="12">
    <source>
        <dbReference type="EMBL" id="CAK7266350.1"/>
    </source>
</evidence>
<dbReference type="InterPro" id="IPR023031">
    <property type="entry name" value="OPRT"/>
</dbReference>
<evidence type="ECO:0000256" key="5">
    <source>
        <dbReference type="ARBA" id="ARBA00011971"/>
    </source>
</evidence>
<dbReference type="PANTHER" id="PTHR46683:SF1">
    <property type="entry name" value="OROTATE PHOSPHORIBOSYLTRANSFERASE 1-RELATED"/>
    <property type="match status" value="1"/>
</dbReference>
<dbReference type="InterPro" id="IPR004467">
    <property type="entry name" value="Or_phspho_trans_dom"/>
</dbReference>
<comment type="function">
    <text evidence="1">Catalyzes the transfer of a ribosyl phosphate group from 5-phosphoribose 1-diphosphate to orotate, leading to the formation of orotidine monophosphate (OMP).</text>
</comment>
<dbReference type="EC" id="2.4.2.10" evidence="5"/>
<evidence type="ECO:0000256" key="2">
    <source>
        <dbReference type="ARBA" id="ARBA00004889"/>
    </source>
</evidence>
<evidence type="ECO:0000259" key="11">
    <source>
        <dbReference type="Pfam" id="PF00156"/>
    </source>
</evidence>
<dbReference type="EMBL" id="CAWUON010000018">
    <property type="protein sequence ID" value="CAK7266350.1"/>
    <property type="molecule type" value="Genomic_DNA"/>
</dbReference>
<evidence type="ECO:0000313" key="13">
    <source>
        <dbReference type="Proteomes" id="UP001642502"/>
    </source>
</evidence>
<evidence type="ECO:0000256" key="7">
    <source>
        <dbReference type="ARBA" id="ARBA00022676"/>
    </source>
</evidence>
<dbReference type="Gene3D" id="3.40.50.2020">
    <property type="match status" value="1"/>
</dbReference>
<dbReference type="PANTHER" id="PTHR46683">
    <property type="entry name" value="OROTATE PHOSPHORIBOSYLTRANSFERASE 1-RELATED"/>
    <property type="match status" value="1"/>
</dbReference>
<organism evidence="12 13">
    <name type="scientific">Sporothrix epigloea</name>
    <dbReference type="NCBI Taxonomy" id="1892477"/>
    <lineage>
        <taxon>Eukaryota</taxon>
        <taxon>Fungi</taxon>
        <taxon>Dikarya</taxon>
        <taxon>Ascomycota</taxon>
        <taxon>Pezizomycotina</taxon>
        <taxon>Sordariomycetes</taxon>
        <taxon>Sordariomycetidae</taxon>
        <taxon>Ophiostomatales</taxon>
        <taxon>Ophiostomataceae</taxon>
        <taxon>Sporothrix</taxon>
    </lineage>
</organism>
<reference evidence="12 13" key="1">
    <citation type="submission" date="2024-01" db="EMBL/GenBank/DDBJ databases">
        <authorList>
            <person name="Allen C."/>
            <person name="Tagirdzhanova G."/>
        </authorList>
    </citation>
    <scope>NUCLEOTIDE SEQUENCE [LARGE SCALE GENOMIC DNA]</scope>
    <source>
        <strain evidence="12 13">CBS 119000</strain>
    </source>
</reference>
<evidence type="ECO:0000256" key="1">
    <source>
        <dbReference type="ARBA" id="ARBA00003769"/>
    </source>
</evidence>
<proteinExistence type="inferred from homology"/>
<dbReference type="GO" id="GO:0004588">
    <property type="term" value="F:orotate phosphoribosyltransferase activity"/>
    <property type="evidence" value="ECO:0007669"/>
    <property type="project" value="UniProtKB-EC"/>
</dbReference>
<keyword evidence="9" id="KW-0665">Pyrimidine biosynthesis</keyword>
<dbReference type="CDD" id="cd06223">
    <property type="entry name" value="PRTases_typeI"/>
    <property type="match status" value="1"/>
</dbReference>
<evidence type="ECO:0000256" key="6">
    <source>
        <dbReference type="ARBA" id="ARBA00014769"/>
    </source>
</evidence>
<dbReference type="InterPro" id="IPR000836">
    <property type="entry name" value="PRTase_dom"/>
</dbReference>
<comment type="pathway">
    <text evidence="2">Pyrimidine metabolism; UMP biosynthesis via de novo pathway; UMP from orotate: step 1/2.</text>
</comment>
<dbReference type="SUPFAM" id="SSF53271">
    <property type="entry name" value="PRTase-like"/>
    <property type="match status" value="1"/>
</dbReference>
<gene>
    <name evidence="12" type="primary">URA5</name>
    <name evidence="12" type="ORF">SEPCBS119000_001975</name>
</gene>
<evidence type="ECO:0000256" key="4">
    <source>
        <dbReference type="ARBA" id="ARBA00011738"/>
    </source>
</evidence>